<comment type="caution">
    <text evidence="1">The sequence shown here is derived from an EMBL/GenBank/DDBJ whole genome shotgun (WGS) entry which is preliminary data.</text>
</comment>
<sequence>MFIAITRFSLFLPRSSAWLVSMQAGDEDKIEQYKKKLFDSRRLDFRINFLSKITLPILEKASNGYDFVHIIEYSDSLPIKYIKELKKIEEKYSFVKLNEYNIEGQPQRSIDDIAIDFFKLSLCTDRDMMIGRFMLDDDDCISIDYFKRCSKYLNKYFHGHNLSLGLGVAGVFDENFKLTNIVEMYYPKVNIGLLRIGVYRHKTKKIVFSSLGSHMRADRYSPTIIDSRQISFFWSKHSTQDSAEKDFHDADLKKLDKIDHIDSSLVLENFGDLFIEDLNNL</sequence>
<dbReference type="InterPro" id="IPR021466">
    <property type="entry name" value="Put_rhamnosyl_transferase"/>
</dbReference>
<keyword evidence="2" id="KW-1185">Reference proteome</keyword>
<evidence type="ECO:0000313" key="1">
    <source>
        <dbReference type="EMBL" id="PWK14643.1"/>
    </source>
</evidence>
<reference evidence="1 2" key="1">
    <citation type="submission" date="2018-05" db="EMBL/GenBank/DDBJ databases">
        <title>Genomic Encyclopedia of Type Strains, Phase IV (KMG-IV): sequencing the most valuable type-strain genomes for metagenomic binning, comparative biology and taxonomic classification.</title>
        <authorList>
            <person name="Goeker M."/>
        </authorList>
    </citation>
    <scope>NUCLEOTIDE SEQUENCE [LARGE SCALE GENOMIC DNA]</scope>
    <source>
        <strain evidence="1 2">DSM 7229</strain>
    </source>
</reference>
<evidence type="ECO:0000313" key="2">
    <source>
        <dbReference type="Proteomes" id="UP000245655"/>
    </source>
</evidence>
<dbReference type="EMBL" id="QGGM01000002">
    <property type="protein sequence ID" value="PWK14643.1"/>
    <property type="molecule type" value="Genomic_DNA"/>
</dbReference>
<dbReference type="RefSeq" id="WP_109589824.1">
    <property type="nucleotide sequence ID" value="NZ_CAJGZY010000002.1"/>
</dbReference>
<keyword evidence="1" id="KW-0808">Transferase</keyword>
<proteinExistence type="predicted"/>
<gene>
    <name evidence="1" type="ORF">C8D84_102118</name>
</gene>
<dbReference type="Proteomes" id="UP000245655">
    <property type="component" value="Unassembled WGS sequence"/>
</dbReference>
<protein>
    <submittedName>
        <fullName evidence="1">Putative rhamnosyltransferase</fullName>
    </submittedName>
</protein>
<organism evidence="1 2">
    <name type="scientific">Psychrobacter immobilis</name>
    <dbReference type="NCBI Taxonomy" id="498"/>
    <lineage>
        <taxon>Bacteria</taxon>
        <taxon>Pseudomonadati</taxon>
        <taxon>Pseudomonadota</taxon>
        <taxon>Gammaproteobacteria</taxon>
        <taxon>Moraxellales</taxon>
        <taxon>Moraxellaceae</taxon>
        <taxon>Psychrobacter</taxon>
    </lineage>
</organism>
<dbReference type="Pfam" id="PF11316">
    <property type="entry name" value="Rhamno_transf"/>
    <property type="match status" value="1"/>
</dbReference>
<name>A0A2V1ZZ27_PSYIM</name>
<dbReference type="GO" id="GO:0016740">
    <property type="term" value="F:transferase activity"/>
    <property type="evidence" value="ECO:0007669"/>
    <property type="project" value="UniProtKB-KW"/>
</dbReference>
<accession>A0A2V1ZZ27</accession>
<dbReference type="AlphaFoldDB" id="A0A2V1ZZ27"/>
<dbReference type="GeneID" id="60254297"/>